<name>A0A5P8W339_9NOSO</name>
<dbReference type="Proteomes" id="UP000326678">
    <property type="component" value="Chromosome Gxm1"/>
</dbReference>
<sequence length="137" mass="15507">MQKILLTLKQALRSSFLQALRSSFLVVGLIIFISLSGSFIFVQQASYATTLEELKLIPPESKPNSEEKINRANEFDPGVGVQEEERQEAYEQAIKDSKNLTTIEKTYERNLKAEQEQNPPETFGEKAKEVIEKVTGK</sequence>
<keyword evidence="2" id="KW-0812">Transmembrane</keyword>
<dbReference type="RefSeq" id="WP_152589646.1">
    <property type="nucleotide sequence ID" value="NZ_CP045226.1"/>
</dbReference>
<accession>A0A5P8W339</accession>
<dbReference type="AlphaFoldDB" id="A0A5P8W339"/>
<keyword evidence="4" id="KW-1185">Reference proteome</keyword>
<protein>
    <submittedName>
        <fullName evidence="3">Uncharacterized protein</fullName>
    </submittedName>
</protein>
<dbReference type="KEGG" id="nsh:GXM_04505"/>
<keyword evidence="2" id="KW-1133">Transmembrane helix</keyword>
<evidence type="ECO:0000313" key="3">
    <source>
        <dbReference type="EMBL" id="QFS47024.1"/>
    </source>
</evidence>
<feature type="compositionally biased region" description="Basic and acidic residues" evidence="1">
    <location>
        <begin position="63"/>
        <end position="74"/>
    </location>
</feature>
<evidence type="ECO:0000313" key="4">
    <source>
        <dbReference type="Proteomes" id="UP000326678"/>
    </source>
</evidence>
<feature type="transmembrane region" description="Helical" evidence="2">
    <location>
        <begin position="20"/>
        <end position="42"/>
    </location>
</feature>
<keyword evidence="2" id="KW-0472">Membrane</keyword>
<proteinExistence type="predicted"/>
<gene>
    <name evidence="3" type="ORF">GXM_04505</name>
</gene>
<dbReference type="EMBL" id="CP045226">
    <property type="protein sequence ID" value="QFS47024.1"/>
    <property type="molecule type" value="Genomic_DNA"/>
</dbReference>
<evidence type="ECO:0000256" key="1">
    <source>
        <dbReference type="SAM" id="MobiDB-lite"/>
    </source>
</evidence>
<evidence type="ECO:0000256" key="2">
    <source>
        <dbReference type="SAM" id="Phobius"/>
    </source>
</evidence>
<feature type="region of interest" description="Disordered" evidence="1">
    <location>
        <begin position="59"/>
        <end position="80"/>
    </location>
</feature>
<reference evidence="3 4" key="1">
    <citation type="submission" date="2019-10" db="EMBL/GenBank/DDBJ databases">
        <title>Genomic and transcriptomic insights into the perfect genentic adaptation of a filamentous nitrogen-fixing cyanobacterium to rice fields.</title>
        <authorList>
            <person name="Chen Z."/>
        </authorList>
    </citation>
    <scope>NUCLEOTIDE SEQUENCE [LARGE SCALE GENOMIC DNA]</scope>
    <source>
        <strain evidence="3">CCNUC1</strain>
    </source>
</reference>
<organism evidence="3 4">
    <name type="scientific">Nostoc sphaeroides CCNUC1</name>
    <dbReference type="NCBI Taxonomy" id="2653204"/>
    <lineage>
        <taxon>Bacteria</taxon>
        <taxon>Bacillati</taxon>
        <taxon>Cyanobacteriota</taxon>
        <taxon>Cyanophyceae</taxon>
        <taxon>Nostocales</taxon>
        <taxon>Nostocaceae</taxon>
        <taxon>Nostoc</taxon>
    </lineage>
</organism>